<evidence type="ECO:0000313" key="11">
    <source>
        <dbReference type="Proteomes" id="UP001652625"/>
    </source>
</evidence>
<name>A0ABM4D4X4_HYDVU</name>
<keyword evidence="7" id="KW-1015">Disulfide bond</keyword>
<dbReference type="InterPro" id="IPR001881">
    <property type="entry name" value="EGF-like_Ca-bd_dom"/>
</dbReference>
<dbReference type="PROSITE" id="PS01178">
    <property type="entry name" value="ANAPHYLATOXIN_2"/>
    <property type="match status" value="1"/>
</dbReference>
<dbReference type="PROSITE" id="PS00010">
    <property type="entry name" value="ASX_HYDROXYL"/>
    <property type="match status" value="2"/>
</dbReference>
<dbReference type="GeneID" id="100202255"/>
<dbReference type="CDD" id="cd00054">
    <property type="entry name" value="EGF_CA"/>
    <property type="match status" value="2"/>
</dbReference>
<dbReference type="InterPro" id="IPR050751">
    <property type="entry name" value="ECM_structural_protein"/>
</dbReference>
<dbReference type="PROSITE" id="PS01177">
    <property type="entry name" value="ANAPHYLATOXIN_1"/>
    <property type="match status" value="1"/>
</dbReference>
<dbReference type="PANTHER" id="PTHR24034">
    <property type="entry name" value="EGF-LIKE DOMAIN-CONTAINING PROTEIN"/>
    <property type="match status" value="1"/>
</dbReference>
<evidence type="ECO:0000256" key="3">
    <source>
        <dbReference type="ARBA" id="ARBA00022525"/>
    </source>
</evidence>
<dbReference type="InterPro" id="IPR000742">
    <property type="entry name" value="EGF"/>
</dbReference>
<evidence type="ECO:0000313" key="12">
    <source>
        <dbReference type="RefSeq" id="XP_065669336.1"/>
    </source>
</evidence>
<evidence type="ECO:0000256" key="6">
    <source>
        <dbReference type="ARBA" id="ARBA00022737"/>
    </source>
</evidence>
<evidence type="ECO:0000256" key="2">
    <source>
        <dbReference type="ARBA" id="ARBA00006127"/>
    </source>
</evidence>
<comment type="similarity">
    <text evidence="2">Belongs to the fibulin family.</text>
</comment>
<evidence type="ECO:0000259" key="9">
    <source>
        <dbReference type="PROSITE" id="PS01178"/>
    </source>
</evidence>
<feature type="domain" description="EGF-like" evidence="10">
    <location>
        <begin position="341"/>
        <end position="383"/>
    </location>
</feature>
<dbReference type="InterPro" id="IPR018097">
    <property type="entry name" value="EGF_Ca-bd_CS"/>
</dbReference>
<dbReference type="PROSITE" id="PS01186">
    <property type="entry name" value="EGF_2"/>
    <property type="match status" value="3"/>
</dbReference>
<dbReference type="InterPro" id="IPR000020">
    <property type="entry name" value="Anaphylatoxin/fibulin"/>
</dbReference>
<dbReference type="PROSITE" id="PS50026">
    <property type="entry name" value="EGF_3"/>
    <property type="match status" value="2"/>
</dbReference>
<proteinExistence type="inferred from homology"/>
<dbReference type="SMART" id="SM00181">
    <property type="entry name" value="EGF"/>
    <property type="match status" value="7"/>
</dbReference>
<dbReference type="SUPFAM" id="SSF57184">
    <property type="entry name" value="Growth factor receptor domain"/>
    <property type="match status" value="1"/>
</dbReference>
<dbReference type="SUPFAM" id="SSF57196">
    <property type="entry name" value="EGF/Laminin"/>
    <property type="match status" value="4"/>
</dbReference>
<dbReference type="Gene3D" id="2.10.25.10">
    <property type="entry name" value="Laminin"/>
    <property type="match status" value="6"/>
</dbReference>
<feature type="domain" description="Anaphylatoxin-like" evidence="9">
    <location>
        <begin position="101"/>
        <end position="133"/>
    </location>
</feature>
<dbReference type="InterPro" id="IPR000152">
    <property type="entry name" value="EGF-type_Asp/Asn_hydroxyl_site"/>
</dbReference>
<dbReference type="Pfam" id="PF07645">
    <property type="entry name" value="EGF_CA"/>
    <property type="match status" value="6"/>
</dbReference>
<dbReference type="Proteomes" id="UP001652625">
    <property type="component" value="Chromosome 12"/>
</dbReference>
<dbReference type="InterPro" id="IPR009030">
    <property type="entry name" value="Growth_fac_rcpt_cys_sf"/>
</dbReference>
<dbReference type="PANTHER" id="PTHR24034:SF209">
    <property type="entry name" value="EGF-LIKE DOMAIN-CONTAINING PROTEIN"/>
    <property type="match status" value="1"/>
</dbReference>
<keyword evidence="3" id="KW-0964">Secreted</keyword>
<keyword evidence="6" id="KW-0677">Repeat</keyword>
<gene>
    <name evidence="12" type="primary">LOC100202255</name>
</gene>
<evidence type="ECO:0000256" key="4">
    <source>
        <dbReference type="ARBA" id="ARBA00022536"/>
    </source>
</evidence>
<evidence type="ECO:0000256" key="8">
    <source>
        <dbReference type="PROSITE-ProRule" id="PRU00076"/>
    </source>
</evidence>
<comment type="subcellular location">
    <subcellularLocation>
        <location evidence="1">Secreted</location>
    </subcellularLocation>
</comment>
<reference evidence="12" key="1">
    <citation type="submission" date="2025-08" db="UniProtKB">
        <authorList>
            <consortium name="RefSeq"/>
        </authorList>
    </citation>
    <scope>IDENTIFICATION</scope>
</reference>
<keyword evidence="4 8" id="KW-0245">EGF-like domain</keyword>
<evidence type="ECO:0000256" key="1">
    <source>
        <dbReference type="ARBA" id="ARBA00004613"/>
    </source>
</evidence>
<dbReference type="SMART" id="SM00179">
    <property type="entry name" value="EGF_CA"/>
    <property type="match status" value="7"/>
</dbReference>
<dbReference type="InterPro" id="IPR049883">
    <property type="entry name" value="NOTCH1_EGF-like"/>
</dbReference>
<accession>A0ABM4D4X4</accession>
<sequence length="592" mass="67014">MFFHKRLALSFEDPSLCCKDGYSKGAEILLTDVTCEPDSSVEKKFSGINNIMCRGFFQQCCTITAQQNFCQMGEKLAQANYLCMKNSYRIGGEYQKICCDCCKEGIMHARKGAECSNNAINETTCKKSFENCCRAVLKTEKILSSISPTPSNIDLCSDTICDKQSSSGCIHEQGSVKCVCKNGFYSSDRLKCLDINECTSNVCPSGAQCKNTVGSFTCTCSDGYIMSDGACVPVIPQKCQNGFIFKDGICQDNDECLSGSYWCPKDSYCFNEIGSYTCLQSCEQPFYQIIQDNICKDVNECSEGTFKCPKNYECRNKQGGYDCKLTKCDVGYKLFEGYCEDVDECSEEPGICGENGICRNAYGRYFCDCQHGFHVDPFTQKCNDTNECLIDRAICEFQCKNTEGSYLCICPKGYEVRGNYCYDIDECSTNPCPDASFCFNNFGSFACINQTCPNKFLSRVGNKPSEIATCRKIEDCQGNKECETNQLHSVKRIAYKFYNRIPIRGFQFNYWTSFSRQFYSVKSEFISGNDDGVFTIENVSNEKIQIYNSKTVFGPKEIQLVMRTDVSARANNMLLWQYEYHMFFYVSEYDFH</sequence>
<keyword evidence="5" id="KW-0732">Signal</keyword>
<evidence type="ECO:0000256" key="5">
    <source>
        <dbReference type="ARBA" id="ARBA00022729"/>
    </source>
</evidence>
<keyword evidence="11" id="KW-1185">Reference proteome</keyword>
<protein>
    <submittedName>
        <fullName evidence="12">Latent-transforming growth factor beta-binding protein 1 isoform X3</fullName>
    </submittedName>
</protein>
<organism evidence="11 12">
    <name type="scientific">Hydra vulgaris</name>
    <name type="common">Hydra</name>
    <name type="synonym">Hydra attenuata</name>
    <dbReference type="NCBI Taxonomy" id="6087"/>
    <lineage>
        <taxon>Eukaryota</taxon>
        <taxon>Metazoa</taxon>
        <taxon>Cnidaria</taxon>
        <taxon>Hydrozoa</taxon>
        <taxon>Hydroidolina</taxon>
        <taxon>Anthoathecata</taxon>
        <taxon>Aplanulata</taxon>
        <taxon>Hydridae</taxon>
        <taxon>Hydra</taxon>
    </lineage>
</organism>
<evidence type="ECO:0000259" key="10">
    <source>
        <dbReference type="PROSITE" id="PS50026"/>
    </source>
</evidence>
<feature type="domain" description="EGF-like" evidence="10">
    <location>
        <begin position="194"/>
        <end position="230"/>
    </location>
</feature>
<comment type="caution">
    <text evidence="8">Lacks conserved residue(s) required for the propagation of feature annotation.</text>
</comment>
<evidence type="ECO:0000256" key="7">
    <source>
        <dbReference type="ARBA" id="ARBA00023157"/>
    </source>
</evidence>
<dbReference type="PROSITE" id="PS01187">
    <property type="entry name" value="EGF_CA"/>
    <property type="match status" value="2"/>
</dbReference>
<dbReference type="RefSeq" id="XP_065669336.1">
    <property type="nucleotide sequence ID" value="XM_065813264.1"/>
</dbReference>